<dbReference type="Proteomes" id="UP000887565">
    <property type="component" value="Unplaced"/>
</dbReference>
<feature type="region of interest" description="Disordered" evidence="1">
    <location>
        <begin position="46"/>
        <end position="65"/>
    </location>
</feature>
<protein>
    <submittedName>
        <fullName evidence="3">Uncharacterized protein</fullName>
    </submittedName>
</protein>
<dbReference type="WBParaSite" id="nRc.2.0.1.t31980-RA">
    <property type="protein sequence ID" value="nRc.2.0.1.t31980-RA"/>
    <property type="gene ID" value="nRc.2.0.1.g31980"/>
</dbReference>
<evidence type="ECO:0000313" key="2">
    <source>
        <dbReference type="Proteomes" id="UP000887565"/>
    </source>
</evidence>
<dbReference type="AlphaFoldDB" id="A0A915K191"/>
<feature type="compositionally biased region" description="Basic and acidic residues" evidence="1">
    <location>
        <begin position="46"/>
        <end position="64"/>
    </location>
</feature>
<organism evidence="2 3">
    <name type="scientific">Romanomermis culicivorax</name>
    <name type="common">Nematode worm</name>
    <dbReference type="NCBI Taxonomy" id="13658"/>
    <lineage>
        <taxon>Eukaryota</taxon>
        <taxon>Metazoa</taxon>
        <taxon>Ecdysozoa</taxon>
        <taxon>Nematoda</taxon>
        <taxon>Enoplea</taxon>
        <taxon>Dorylaimia</taxon>
        <taxon>Mermithida</taxon>
        <taxon>Mermithoidea</taxon>
        <taxon>Mermithidae</taxon>
        <taxon>Romanomermis</taxon>
    </lineage>
</organism>
<evidence type="ECO:0000256" key="1">
    <source>
        <dbReference type="SAM" id="MobiDB-lite"/>
    </source>
</evidence>
<evidence type="ECO:0000313" key="3">
    <source>
        <dbReference type="WBParaSite" id="nRc.2.0.1.t31980-RA"/>
    </source>
</evidence>
<sequence length="79" mass="9124">MLRWVAGFPPNWFRLNDDCIECPNPQKCGSALFLGPINRTTIKEKIPMENAQERPDPKTKDDKCIPNLEEIVPDKKIEE</sequence>
<name>A0A915K191_ROMCU</name>
<reference evidence="3" key="1">
    <citation type="submission" date="2022-11" db="UniProtKB">
        <authorList>
            <consortium name="WormBaseParasite"/>
        </authorList>
    </citation>
    <scope>IDENTIFICATION</scope>
</reference>
<accession>A0A915K191</accession>
<proteinExistence type="predicted"/>
<keyword evidence="2" id="KW-1185">Reference proteome</keyword>